<keyword evidence="10 13" id="KW-0408">Iron</keyword>
<evidence type="ECO:0000256" key="13">
    <source>
        <dbReference type="RuleBase" id="RU000461"/>
    </source>
</evidence>
<dbReference type="GeneID" id="72001513"/>
<organism evidence="15 16">
    <name type="scientific">Rhodofomes roseus</name>
    <dbReference type="NCBI Taxonomy" id="34475"/>
    <lineage>
        <taxon>Eukaryota</taxon>
        <taxon>Fungi</taxon>
        <taxon>Dikarya</taxon>
        <taxon>Basidiomycota</taxon>
        <taxon>Agaricomycotina</taxon>
        <taxon>Agaricomycetes</taxon>
        <taxon>Polyporales</taxon>
        <taxon>Rhodofomes</taxon>
    </lineage>
</organism>
<dbReference type="Gene3D" id="1.10.630.10">
    <property type="entry name" value="Cytochrome P450"/>
    <property type="match status" value="1"/>
</dbReference>
<dbReference type="PROSITE" id="PS00086">
    <property type="entry name" value="CYTOCHROME_P450"/>
    <property type="match status" value="1"/>
</dbReference>
<dbReference type="InterPro" id="IPR001128">
    <property type="entry name" value="Cyt_P450"/>
</dbReference>
<evidence type="ECO:0000256" key="6">
    <source>
        <dbReference type="ARBA" id="ARBA00022692"/>
    </source>
</evidence>
<evidence type="ECO:0000256" key="7">
    <source>
        <dbReference type="ARBA" id="ARBA00022723"/>
    </source>
</evidence>
<dbReference type="InterPro" id="IPR050364">
    <property type="entry name" value="Cytochrome_P450_fung"/>
</dbReference>
<dbReference type="PRINTS" id="PR00463">
    <property type="entry name" value="EP450I"/>
</dbReference>
<dbReference type="GO" id="GO:0004497">
    <property type="term" value="F:monooxygenase activity"/>
    <property type="evidence" value="ECO:0007669"/>
    <property type="project" value="UniProtKB-KW"/>
</dbReference>
<comment type="caution">
    <text evidence="15">The sequence shown here is derived from an EMBL/GenBank/DDBJ whole genome shotgun (WGS) entry which is preliminary data.</text>
</comment>
<keyword evidence="6 14" id="KW-0812">Transmembrane</keyword>
<dbReference type="PANTHER" id="PTHR46300">
    <property type="entry name" value="P450, PUTATIVE (EUROFUNG)-RELATED-RELATED"/>
    <property type="match status" value="1"/>
</dbReference>
<keyword evidence="16" id="KW-1185">Reference proteome</keyword>
<dbReference type="CDD" id="cd11065">
    <property type="entry name" value="CYP64-like"/>
    <property type="match status" value="1"/>
</dbReference>
<evidence type="ECO:0000313" key="15">
    <source>
        <dbReference type="EMBL" id="KAH9834660.1"/>
    </source>
</evidence>
<dbReference type="EMBL" id="JADCUA010000015">
    <property type="protein sequence ID" value="KAH9834660.1"/>
    <property type="molecule type" value="Genomic_DNA"/>
</dbReference>
<evidence type="ECO:0000313" key="16">
    <source>
        <dbReference type="Proteomes" id="UP000814176"/>
    </source>
</evidence>
<dbReference type="PANTHER" id="PTHR46300:SF7">
    <property type="entry name" value="P450, PUTATIVE (EUROFUNG)-RELATED"/>
    <property type="match status" value="1"/>
</dbReference>
<dbReference type="InterPro" id="IPR036396">
    <property type="entry name" value="Cyt_P450_sf"/>
</dbReference>
<evidence type="ECO:0000256" key="3">
    <source>
        <dbReference type="ARBA" id="ARBA00005179"/>
    </source>
</evidence>
<evidence type="ECO:0000256" key="5">
    <source>
        <dbReference type="ARBA" id="ARBA00022617"/>
    </source>
</evidence>
<evidence type="ECO:0000256" key="11">
    <source>
        <dbReference type="ARBA" id="ARBA00023033"/>
    </source>
</evidence>
<keyword evidence="12 14" id="KW-0472">Membrane</keyword>
<evidence type="ECO:0000256" key="14">
    <source>
        <dbReference type="SAM" id="Phobius"/>
    </source>
</evidence>
<protein>
    <submittedName>
        <fullName evidence="15">Cytochrome P450 monooxygenase</fullName>
    </submittedName>
</protein>
<gene>
    <name evidence="15" type="ORF">C8Q71DRAFT_711011</name>
</gene>
<evidence type="ECO:0000256" key="2">
    <source>
        <dbReference type="ARBA" id="ARBA00004167"/>
    </source>
</evidence>
<proteinExistence type="inferred from homology"/>
<keyword evidence="7 13" id="KW-0479">Metal-binding</keyword>
<keyword evidence="5 13" id="KW-0349">Heme</keyword>
<dbReference type="RefSeq" id="XP_047777191.1">
    <property type="nucleotide sequence ID" value="XM_047920781.1"/>
</dbReference>
<dbReference type="Pfam" id="PF00067">
    <property type="entry name" value="p450"/>
    <property type="match status" value="1"/>
</dbReference>
<dbReference type="InterPro" id="IPR017972">
    <property type="entry name" value="Cyt_P450_CS"/>
</dbReference>
<keyword evidence="8 14" id="KW-1133">Transmembrane helix</keyword>
<feature type="transmembrane region" description="Helical" evidence="14">
    <location>
        <begin position="6"/>
        <end position="24"/>
    </location>
</feature>
<reference evidence="15 16" key="1">
    <citation type="journal article" date="2021" name="Environ. Microbiol.">
        <title>Gene family expansions and transcriptome signatures uncover fungal adaptations to wood decay.</title>
        <authorList>
            <person name="Hage H."/>
            <person name="Miyauchi S."/>
            <person name="Viragh M."/>
            <person name="Drula E."/>
            <person name="Min B."/>
            <person name="Chaduli D."/>
            <person name="Navarro D."/>
            <person name="Favel A."/>
            <person name="Norest M."/>
            <person name="Lesage-Meessen L."/>
            <person name="Balint B."/>
            <person name="Merenyi Z."/>
            <person name="de Eugenio L."/>
            <person name="Morin E."/>
            <person name="Martinez A.T."/>
            <person name="Baldrian P."/>
            <person name="Stursova M."/>
            <person name="Martinez M.J."/>
            <person name="Novotny C."/>
            <person name="Magnuson J.K."/>
            <person name="Spatafora J.W."/>
            <person name="Maurice S."/>
            <person name="Pangilinan J."/>
            <person name="Andreopoulos W."/>
            <person name="LaButti K."/>
            <person name="Hundley H."/>
            <person name="Na H."/>
            <person name="Kuo A."/>
            <person name="Barry K."/>
            <person name="Lipzen A."/>
            <person name="Henrissat B."/>
            <person name="Riley R."/>
            <person name="Ahrendt S."/>
            <person name="Nagy L.G."/>
            <person name="Grigoriev I.V."/>
            <person name="Martin F."/>
            <person name="Rosso M.N."/>
        </authorList>
    </citation>
    <scope>NUCLEOTIDE SEQUENCE [LARGE SCALE GENOMIC DNA]</scope>
    <source>
        <strain evidence="15 16">CIRM-BRFM 1785</strain>
    </source>
</reference>
<evidence type="ECO:0000256" key="9">
    <source>
        <dbReference type="ARBA" id="ARBA00023002"/>
    </source>
</evidence>
<comment type="cofactor">
    <cofactor evidence="1">
        <name>heme</name>
        <dbReference type="ChEBI" id="CHEBI:30413"/>
    </cofactor>
</comment>
<evidence type="ECO:0000256" key="8">
    <source>
        <dbReference type="ARBA" id="ARBA00022989"/>
    </source>
</evidence>
<dbReference type="InterPro" id="IPR002401">
    <property type="entry name" value="Cyt_P450_E_grp-I"/>
</dbReference>
<name>A0ABQ8KAY2_9APHY</name>
<dbReference type="Proteomes" id="UP000814176">
    <property type="component" value="Unassembled WGS sequence"/>
</dbReference>
<sequence>MNLVTPDFVLGSVAVLFVVVLLYASRSRQLSNQHHLPPGPRPLPLIGNAHQMPFEYPEQTFARWKGLYGDLIFLRMFSTPLLVVNSARAARDLLEKRSAKYSDRPYSVLFIDLIGWDAEIGIMNYGERFKKHRRWVQAAFFDKAALAQLLPVQTREAHTLLANLLRDPENFARHLHRFSGASMLETLYGHSVTDDDDEYLKLIDKANDTITSSSAPGAALVDFLPFLQYTPAWLPGAGWKRKVLEARDALKEASTRCYALAEAQAHSGKPSIIGSIIKECSDKGILASQEHEIMHLGSVTYSGASPVTKSVLHSFVLAMVLHPEAYTKAQQEMDTVLGRDRLPTLEHRDSLPYLECVLKETYRWLCPILLGLPHASCEDDEYNGYFIPKGTAIIPNLWLMLRDPEVYSEPDLFRPERFWALSSEECERTDPRNIVFGHGRRICPGRRFADAGVWLAIAGMVATFHIQKTRDASGKEITPPALYESGFTSAPAPFKCSIQPRSKQAVLREGKFNM</sequence>
<keyword evidence="9 13" id="KW-0560">Oxidoreductase</keyword>
<evidence type="ECO:0000256" key="10">
    <source>
        <dbReference type="ARBA" id="ARBA00023004"/>
    </source>
</evidence>
<comment type="pathway">
    <text evidence="3">Secondary metabolite biosynthesis.</text>
</comment>
<comment type="similarity">
    <text evidence="4 13">Belongs to the cytochrome P450 family.</text>
</comment>
<accession>A0ABQ8KAY2</accession>
<keyword evidence="11 13" id="KW-0503">Monooxygenase</keyword>
<evidence type="ECO:0000256" key="4">
    <source>
        <dbReference type="ARBA" id="ARBA00010617"/>
    </source>
</evidence>
<evidence type="ECO:0000256" key="1">
    <source>
        <dbReference type="ARBA" id="ARBA00001971"/>
    </source>
</evidence>
<dbReference type="SUPFAM" id="SSF48264">
    <property type="entry name" value="Cytochrome P450"/>
    <property type="match status" value="1"/>
</dbReference>
<comment type="subcellular location">
    <subcellularLocation>
        <location evidence="2">Membrane</location>
        <topology evidence="2">Single-pass membrane protein</topology>
    </subcellularLocation>
</comment>
<evidence type="ECO:0000256" key="12">
    <source>
        <dbReference type="ARBA" id="ARBA00023136"/>
    </source>
</evidence>